<keyword evidence="2" id="KW-1185">Reference proteome</keyword>
<comment type="caution">
    <text evidence="1">The sequence shown here is derived from an EMBL/GenBank/DDBJ whole genome shotgun (WGS) entry which is preliminary data.</text>
</comment>
<dbReference type="EMBL" id="JABEXW010001320">
    <property type="protein sequence ID" value="KAF4944589.1"/>
    <property type="molecule type" value="Genomic_DNA"/>
</dbReference>
<evidence type="ECO:0000313" key="1">
    <source>
        <dbReference type="EMBL" id="KAF4944589.1"/>
    </source>
</evidence>
<protein>
    <recommendedName>
        <fullName evidence="3">F-box domain-containing protein</fullName>
    </recommendedName>
</protein>
<name>A0A8H4SRQ4_9HYPO</name>
<dbReference type="OrthoDB" id="4508560at2759"/>
<dbReference type="AlphaFoldDB" id="A0A8H4SRQ4"/>
<evidence type="ECO:0008006" key="3">
    <source>
        <dbReference type="Google" id="ProtNLM"/>
    </source>
</evidence>
<organism evidence="1 2">
    <name type="scientific">Fusarium sarcochroum</name>
    <dbReference type="NCBI Taxonomy" id="1208366"/>
    <lineage>
        <taxon>Eukaryota</taxon>
        <taxon>Fungi</taxon>
        <taxon>Dikarya</taxon>
        <taxon>Ascomycota</taxon>
        <taxon>Pezizomycotina</taxon>
        <taxon>Sordariomycetes</taxon>
        <taxon>Hypocreomycetidae</taxon>
        <taxon>Hypocreales</taxon>
        <taxon>Nectriaceae</taxon>
        <taxon>Fusarium</taxon>
        <taxon>Fusarium lateritium species complex</taxon>
    </lineage>
</organism>
<dbReference type="SUPFAM" id="SSF48403">
    <property type="entry name" value="Ankyrin repeat"/>
    <property type="match status" value="1"/>
</dbReference>
<dbReference type="InterPro" id="IPR036770">
    <property type="entry name" value="Ankyrin_rpt-contain_sf"/>
</dbReference>
<accession>A0A8H4SRQ4</accession>
<reference evidence="1" key="2">
    <citation type="submission" date="2020-05" db="EMBL/GenBank/DDBJ databases">
        <authorList>
            <person name="Kim H.-S."/>
            <person name="Proctor R.H."/>
            <person name="Brown D.W."/>
        </authorList>
    </citation>
    <scope>NUCLEOTIDE SEQUENCE</scope>
    <source>
        <strain evidence="1">NRRL 20472</strain>
    </source>
</reference>
<proteinExistence type="predicted"/>
<gene>
    <name evidence="1" type="ORF">FSARC_14632</name>
</gene>
<reference evidence="1" key="1">
    <citation type="journal article" date="2020" name="BMC Genomics">
        <title>Correction to: Identification and distribution of gene clusters required for synthesis of sphingolipid metabolism inhibitors in diverse species of the filamentous fungus Fusarium.</title>
        <authorList>
            <person name="Kim H.S."/>
            <person name="Lohmar J.M."/>
            <person name="Busman M."/>
            <person name="Brown D.W."/>
            <person name="Naumann T.A."/>
            <person name="Divon H.H."/>
            <person name="Lysoe E."/>
            <person name="Uhlig S."/>
            <person name="Proctor R.H."/>
        </authorList>
    </citation>
    <scope>NUCLEOTIDE SEQUENCE</scope>
    <source>
        <strain evidence="1">NRRL 20472</strain>
    </source>
</reference>
<sequence>MASSIESLPIELFEPVLYSLTLTEISILQQCSKALYASLNPYIFSFPTSVNKLLQWGCLHGETWAIKKAVSYGADISVVDYFSIRTQTLYLTLLRHQYNTFRYLLDSGAQIDAKGVSRSRKRAFRRRFFDPRDPKFIQLLLMHCSKDEISQYQSGVDRALLSSVKMRLDPKICQAWLDLGANPVDLGPKDARNPHSALAVAVLSGLVSLTKLLLSYKPDLDLLSRRMRRGSETRNNLCPWNACPMLAAARYMATNGSTIMLYMLLDAGGDINASVTSLVRIRYTPHHIGKSFVKMCNMTVMLAYLLALDLKTDIVLDPTKGVEYLLSVGFEATPRFREGEVFSPLRMLQESWGGTKECLLNDTAYSLLKLTIKHGLARGAVYDFLLSSWHHLYPPSIAIMMSSAQSGGGLSPVC</sequence>
<dbReference type="Gene3D" id="1.25.40.20">
    <property type="entry name" value="Ankyrin repeat-containing domain"/>
    <property type="match status" value="1"/>
</dbReference>
<dbReference type="Proteomes" id="UP000622797">
    <property type="component" value="Unassembled WGS sequence"/>
</dbReference>
<evidence type="ECO:0000313" key="2">
    <source>
        <dbReference type="Proteomes" id="UP000622797"/>
    </source>
</evidence>